<keyword evidence="9" id="KW-1185">Reference proteome</keyword>
<keyword evidence="2 5" id="KW-0812">Transmembrane</keyword>
<keyword evidence="3 5" id="KW-1133">Transmembrane helix</keyword>
<dbReference type="PROSITE" id="PS50262">
    <property type="entry name" value="G_PROTEIN_RECEP_F1_2"/>
    <property type="match status" value="1"/>
</dbReference>
<organism evidence="8 10">
    <name type="scientific">Bursaphelenchus xylophilus</name>
    <name type="common">Pinewood nematode worm</name>
    <name type="synonym">Aphelenchoides xylophilus</name>
    <dbReference type="NCBI Taxonomy" id="6326"/>
    <lineage>
        <taxon>Eukaryota</taxon>
        <taxon>Metazoa</taxon>
        <taxon>Ecdysozoa</taxon>
        <taxon>Nematoda</taxon>
        <taxon>Chromadorea</taxon>
        <taxon>Rhabditida</taxon>
        <taxon>Tylenchina</taxon>
        <taxon>Tylenchomorpha</taxon>
        <taxon>Aphelenchoidea</taxon>
        <taxon>Aphelenchoididae</taxon>
        <taxon>Bursaphelenchus</taxon>
    </lineage>
</organism>
<dbReference type="EMBL" id="CAJFCV020000005">
    <property type="protein sequence ID" value="CAG9125284.1"/>
    <property type="molecule type" value="Genomic_DNA"/>
</dbReference>
<dbReference type="SMART" id="SM01381">
    <property type="entry name" value="7TM_GPCR_Srsx"/>
    <property type="match status" value="1"/>
</dbReference>
<evidence type="ECO:0000256" key="1">
    <source>
        <dbReference type="ARBA" id="ARBA00004370"/>
    </source>
</evidence>
<dbReference type="SUPFAM" id="SSF81321">
    <property type="entry name" value="Family A G protein-coupled receptor-like"/>
    <property type="match status" value="1"/>
</dbReference>
<dbReference type="Gene3D" id="1.20.1070.10">
    <property type="entry name" value="Rhodopsin 7-helix transmembrane proteins"/>
    <property type="match status" value="1"/>
</dbReference>
<keyword evidence="4 5" id="KW-0472">Membrane</keyword>
<feature type="transmembrane region" description="Helical" evidence="5">
    <location>
        <begin position="257"/>
        <end position="273"/>
    </location>
</feature>
<evidence type="ECO:0000259" key="6">
    <source>
        <dbReference type="PROSITE" id="PS50262"/>
    </source>
</evidence>
<evidence type="ECO:0000313" key="9">
    <source>
        <dbReference type="Proteomes" id="UP000659654"/>
    </source>
</evidence>
<reference evidence="10" key="1">
    <citation type="submission" date="2016-11" db="UniProtKB">
        <authorList>
            <consortium name="WormBaseParasite"/>
        </authorList>
    </citation>
    <scope>IDENTIFICATION</scope>
</reference>
<evidence type="ECO:0000256" key="3">
    <source>
        <dbReference type="ARBA" id="ARBA00022989"/>
    </source>
</evidence>
<dbReference type="Proteomes" id="UP000659654">
    <property type="component" value="Unassembled WGS sequence"/>
</dbReference>
<dbReference type="OrthoDB" id="5820127at2759"/>
<dbReference type="Pfam" id="PF10320">
    <property type="entry name" value="7TM_GPCR_Srsx"/>
    <property type="match status" value="1"/>
</dbReference>
<evidence type="ECO:0000313" key="8">
    <source>
        <dbReference type="Proteomes" id="UP000095284"/>
    </source>
</evidence>
<dbReference type="WBParaSite" id="BXY_0209600.1">
    <property type="protein sequence ID" value="BXY_0209600.1"/>
    <property type="gene ID" value="BXY_0209600"/>
</dbReference>
<accession>A0A1I7RN10</accession>
<dbReference type="GO" id="GO:0004930">
    <property type="term" value="F:G protein-coupled receptor activity"/>
    <property type="evidence" value="ECO:0007669"/>
    <property type="project" value="InterPro"/>
</dbReference>
<protein>
    <submittedName>
        <fullName evidence="7">(pine wood nematode) hypothetical protein</fullName>
    </submittedName>
    <submittedName>
        <fullName evidence="10">G_PROTEIN_RECEP_F1_2 domain-containing protein</fullName>
    </submittedName>
</protein>
<feature type="domain" description="G-protein coupled receptors family 1 profile" evidence="6">
    <location>
        <begin position="35"/>
        <end position="140"/>
    </location>
</feature>
<proteinExistence type="predicted"/>
<dbReference type="Proteomes" id="UP000095284">
    <property type="component" value="Unplaced"/>
</dbReference>
<dbReference type="AlphaFoldDB" id="A0A1I7RN10"/>
<feature type="transmembrane region" description="Helical" evidence="5">
    <location>
        <begin position="20"/>
        <end position="43"/>
    </location>
</feature>
<evidence type="ECO:0000256" key="2">
    <source>
        <dbReference type="ARBA" id="ARBA00022692"/>
    </source>
</evidence>
<evidence type="ECO:0000313" key="10">
    <source>
        <dbReference type="WBParaSite" id="BXY_0209600.1"/>
    </source>
</evidence>
<dbReference type="EMBL" id="CAJFDI010000005">
    <property type="protein sequence ID" value="CAD5232607.1"/>
    <property type="molecule type" value="Genomic_DNA"/>
</dbReference>
<dbReference type="InterPro" id="IPR017452">
    <property type="entry name" value="GPCR_Rhodpsn_7TM"/>
</dbReference>
<evidence type="ECO:0000256" key="5">
    <source>
        <dbReference type="SAM" id="Phobius"/>
    </source>
</evidence>
<dbReference type="InterPro" id="IPR019424">
    <property type="entry name" value="7TM_GPCR_Srsx"/>
</dbReference>
<feature type="transmembrane region" description="Helical" evidence="5">
    <location>
        <begin position="182"/>
        <end position="203"/>
    </location>
</feature>
<dbReference type="InterPro" id="IPR047130">
    <property type="entry name" value="7TM_GPCR_Srsx_nematod"/>
</dbReference>
<name>A0A1I7RN10_BURXY</name>
<dbReference type="GO" id="GO:0016020">
    <property type="term" value="C:membrane"/>
    <property type="evidence" value="ECO:0007669"/>
    <property type="project" value="UniProtKB-SubCell"/>
</dbReference>
<sequence length="319" mass="37012">MWEPSDYPQPFDVYTLPALPGISLTILFSIIGIFGNLNIILATDRKRRLRSRCNIFIAINAGADVLHQTGHIIFAFYYLLGDPFRPLEYVFYLYIPAVMGANMGAPLMFVISFDRLFCVLFPVKYEKIPRHYYLAMLLAIPITQSNLIMYQNYQGMTKNRNMLVVCSFVQTYTGDDQHVWRYMQVIFCVLIIACYTFIWFYLNHNQEAFLKTVKPLSLITISQVSCWLMATGVQYIFMPSGLNDPGYIFLLQMNGGWQLNMGLASNYFAYFLNKDYRMAFLEQLDVITCGYINSRKRRTKVSVLWKGTFNSANMKTSRL</sequence>
<dbReference type="InterPro" id="IPR000276">
    <property type="entry name" value="GPCR_Rhodpsn"/>
</dbReference>
<feature type="transmembrane region" description="Helical" evidence="5">
    <location>
        <begin position="91"/>
        <end position="111"/>
    </location>
</feature>
<feature type="transmembrane region" description="Helical" evidence="5">
    <location>
        <begin position="55"/>
        <end position="79"/>
    </location>
</feature>
<dbReference type="PANTHER" id="PTHR23360:SF5">
    <property type="entry name" value="G-PROTEIN COUPLED RECEPTORS FAMILY 1 PROFILE DOMAIN-CONTAINING PROTEIN"/>
    <property type="match status" value="1"/>
</dbReference>
<evidence type="ECO:0000313" key="7">
    <source>
        <dbReference type="EMBL" id="CAD5232607.1"/>
    </source>
</evidence>
<dbReference type="Proteomes" id="UP000582659">
    <property type="component" value="Unassembled WGS sequence"/>
</dbReference>
<comment type="subcellular location">
    <subcellularLocation>
        <location evidence="1">Membrane</location>
    </subcellularLocation>
</comment>
<reference evidence="7" key="2">
    <citation type="submission" date="2020-09" db="EMBL/GenBank/DDBJ databases">
        <authorList>
            <person name="Kikuchi T."/>
        </authorList>
    </citation>
    <scope>NUCLEOTIDE SEQUENCE</scope>
    <source>
        <strain evidence="7">Ka4C1</strain>
    </source>
</reference>
<evidence type="ECO:0000256" key="4">
    <source>
        <dbReference type="ARBA" id="ARBA00023136"/>
    </source>
</evidence>
<feature type="transmembrane region" description="Helical" evidence="5">
    <location>
        <begin position="215"/>
        <end position="237"/>
    </location>
</feature>
<dbReference type="PANTHER" id="PTHR23360">
    <property type="entry name" value="G-PROTEIN COUPLED RECEPTORS FAMILY 1 PROFILE DOMAIN-CONTAINING PROTEIN-RELATED"/>
    <property type="match status" value="1"/>
</dbReference>
<gene>
    <name evidence="7" type="ORF">BXYJ_LOCUS12698</name>
</gene>
<feature type="transmembrane region" description="Helical" evidence="5">
    <location>
        <begin position="132"/>
        <end position="153"/>
    </location>
</feature>
<dbReference type="CDD" id="cd00637">
    <property type="entry name" value="7tm_classA_rhodopsin-like"/>
    <property type="match status" value="1"/>
</dbReference>